<comment type="subunit">
    <text evidence="6">Homotetramer, a dimer of dimers. One homotetramer interacts with 1 SecA dimer.</text>
</comment>
<dbReference type="PRINTS" id="PR01594">
    <property type="entry name" value="SECBCHAPRONE"/>
</dbReference>
<comment type="caution">
    <text evidence="8">The sequence shown here is derived from an EMBL/GenBank/DDBJ whole genome shotgun (WGS) entry which is preliminary data.</text>
</comment>
<dbReference type="EMBL" id="JPWB01000002">
    <property type="protein sequence ID" value="RCK24158.1"/>
    <property type="molecule type" value="Genomic_DNA"/>
</dbReference>
<evidence type="ECO:0000256" key="6">
    <source>
        <dbReference type="HAMAP-Rule" id="MF_00821"/>
    </source>
</evidence>
<accession>A0A367VG03</accession>
<keyword evidence="5 6" id="KW-0143">Chaperone</keyword>
<evidence type="ECO:0000256" key="2">
    <source>
        <dbReference type="ARBA" id="ARBA00022448"/>
    </source>
</evidence>
<keyword evidence="6" id="KW-0963">Cytoplasm</keyword>
<evidence type="ECO:0000256" key="1">
    <source>
        <dbReference type="ARBA" id="ARBA00009990"/>
    </source>
</evidence>
<evidence type="ECO:0000256" key="5">
    <source>
        <dbReference type="ARBA" id="ARBA00023186"/>
    </source>
</evidence>
<reference evidence="8 9" key="1">
    <citation type="submission" date="2014-07" db="EMBL/GenBank/DDBJ databases">
        <title>Draft genome sequence of Thalassospira profundimaris R8-17.</title>
        <authorList>
            <person name="Lai Q."/>
            <person name="Shao Z."/>
        </authorList>
    </citation>
    <scope>NUCLEOTIDE SEQUENCE [LARGE SCALE GENOMIC DNA]</scope>
    <source>
        <strain evidence="8 9">R8-17</strain>
    </source>
</reference>
<dbReference type="GO" id="GO:0051082">
    <property type="term" value="F:unfolded protein binding"/>
    <property type="evidence" value="ECO:0007669"/>
    <property type="project" value="InterPro"/>
</dbReference>
<proteinExistence type="inferred from homology"/>
<evidence type="ECO:0000256" key="3">
    <source>
        <dbReference type="ARBA" id="ARBA00022927"/>
    </source>
</evidence>
<keyword evidence="2 6" id="KW-0813">Transport</keyword>
<gene>
    <name evidence="6" type="primary">secB</name>
    <name evidence="8" type="ORF">TH6_05455</name>
</gene>
<dbReference type="NCBIfam" id="NF004392">
    <property type="entry name" value="PRK05751.1-3"/>
    <property type="match status" value="1"/>
</dbReference>
<dbReference type="AlphaFoldDB" id="A0A367VG03"/>
<dbReference type="PANTHER" id="PTHR36918">
    <property type="match status" value="1"/>
</dbReference>
<comment type="subcellular location">
    <subcellularLocation>
        <location evidence="6">Cytoplasm</location>
    </subcellularLocation>
</comment>
<dbReference type="InterPro" id="IPR003708">
    <property type="entry name" value="SecB"/>
</dbReference>
<name>A0A367VG03_9PROT</name>
<comment type="function">
    <text evidence="6">One of the proteins required for the normal export of preproteins out of the cell cytoplasm. It is a molecular chaperone that binds to a subset of precursor proteins, maintaining them in a translocation-competent state. It also specifically binds to its receptor SecA.</text>
</comment>
<comment type="similarity">
    <text evidence="1 6">Belongs to the SecB family.</text>
</comment>
<feature type="region of interest" description="Disordered" evidence="7">
    <location>
        <begin position="1"/>
        <end position="21"/>
    </location>
</feature>
<dbReference type="RefSeq" id="WP_062957077.1">
    <property type="nucleotide sequence ID" value="NZ_JPWB01000002.1"/>
</dbReference>
<sequence>MADENTTGAEGAADQQQQPANPITIHTQYIKDLSFENPNAPESVALQQQPKINIDVDVEARTTQDQKLHEVTIKINVKADVGDKVAFIAELQYGCVVTLNVSDEHRLPVLMIEVPRLLFPYVRKIVSDLTADGGFPPLMMQQIDFADLFRKKFAKKMEGQPAGNA</sequence>
<dbReference type="HAMAP" id="MF_00821">
    <property type="entry name" value="SecB"/>
    <property type="match status" value="1"/>
</dbReference>
<dbReference type="GO" id="GO:0006457">
    <property type="term" value="P:protein folding"/>
    <property type="evidence" value="ECO:0007669"/>
    <property type="project" value="UniProtKB-UniRule"/>
</dbReference>
<evidence type="ECO:0000313" key="9">
    <source>
        <dbReference type="Proteomes" id="UP000253061"/>
    </source>
</evidence>
<dbReference type="SUPFAM" id="SSF54611">
    <property type="entry name" value="SecB-like"/>
    <property type="match status" value="1"/>
</dbReference>
<dbReference type="GO" id="GO:0051262">
    <property type="term" value="P:protein tetramerization"/>
    <property type="evidence" value="ECO:0007669"/>
    <property type="project" value="InterPro"/>
</dbReference>
<dbReference type="PANTHER" id="PTHR36918:SF1">
    <property type="entry name" value="PROTEIN-EXPORT PROTEIN SECB"/>
    <property type="match status" value="1"/>
</dbReference>
<evidence type="ECO:0000256" key="4">
    <source>
        <dbReference type="ARBA" id="ARBA00023010"/>
    </source>
</evidence>
<dbReference type="NCBIfam" id="TIGR00809">
    <property type="entry name" value="secB"/>
    <property type="match status" value="1"/>
</dbReference>
<dbReference type="InterPro" id="IPR035958">
    <property type="entry name" value="SecB-like_sf"/>
</dbReference>
<keyword evidence="3 6" id="KW-0653">Protein transport</keyword>
<protein>
    <recommendedName>
        <fullName evidence="6">Protein-export protein SecB</fullName>
    </recommendedName>
</protein>
<dbReference type="Proteomes" id="UP000253061">
    <property type="component" value="Unassembled WGS sequence"/>
</dbReference>
<evidence type="ECO:0000256" key="7">
    <source>
        <dbReference type="SAM" id="MobiDB-lite"/>
    </source>
</evidence>
<organism evidence="8 9">
    <name type="scientific">Thalassospira profundimaris</name>
    <dbReference type="NCBI Taxonomy" id="502049"/>
    <lineage>
        <taxon>Bacteria</taxon>
        <taxon>Pseudomonadati</taxon>
        <taxon>Pseudomonadota</taxon>
        <taxon>Alphaproteobacteria</taxon>
        <taxon>Rhodospirillales</taxon>
        <taxon>Thalassospiraceae</taxon>
        <taxon>Thalassospira</taxon>
    </lineage>
</organism>
<evidence type="ECO:0000313" key="8">
    <source>
        <dbReference type="EMBL" id="RCK24158.1"/>
    </source>
</evidence>
<keyword evidence="4 6" id="KW-0811">Translocation</keyword>
<dbReference type="Pfam" id="PF02556">
    <property type="entry name" value="SecB"/>
    <property type="match status" value="1"/>
</dbReference>
<dbReference type="GO" id="GO:0005737">
    <property type="term" value="C:cytoplasm"/>
    <property type="evidence" value="ECO:0007669"/>
    <property type="project" value="UniProtKB-SubCell"/>
</dbReference>
<dbReference type="Gene3D" id="3.10.420.10">
    <property type="entry name" value="SecB-like"/>
    <property type="match status" value="1"/>
</dbReference>
<dbReference type="GO" id="GO:0015031">
    <property type="term" value="P:protein transport"/>
    <property type="evidence" value="ECO:0007669"/>
    <property type="project" value="UniProtKB-UniRule"/>
</dbReference>